<dbReference type="PaxDb" id="2850-Phatr47941"/>
<evidence type="ECO:0000259" key="2">
    <source>
        <dbReference type="Pfam" id="PF20710"/>
    </source>
</evidence>
<dbReference type="KEGG" id="pti:PHATRDRAFT_47941"/>
<dbReference type="OrthoDB" id="47761at2759"/>
<dbReference type="InParanoid" id="B7G5F8"/>
<feature type="compositionally biased region" description="Polar residues" evidence="1">
    <location>
        <begin position="86"/>
        <end position="95"/>
    </location>
</feature>
<evidence type="ECO:0000256" key="1">
    <source>
        <dbReference type="SAM" id="MobiDB-lite"/>
    </source>
</evidence>
<dbReference type="Pfam" id="PF20710">
    <property type="entry name" value="DUF6824"/>
    <property type="match status" value="1"/>
</dbReference>
<dbReference type="GeneID" id="7203130"/>
<organism evidence="3 4">
    <name type="scientific">Phaeodactylum tricornutum (strain CCAP 1055/1)</name>
    <dbReference type="NCBI Taxonomy" id="556484"/>
    <lineage>
        <taxon>Eukaryota</taxon>
        <taxon>Sar</taxon>
        <taxon>Stramenopiles</taxon>
        <taxon>Ochrophyta</taxon>
        <taxon>Bacillariophyta</taxon>
        <taxon>Bacillariophyceae</taxon>
        <taxon>Bacillariophycidae</taxon>
        <taxon>Naviculales</taxon>
        <taxon>Phaeodactylaceae</taxon>
        <taxon>Phaeodactylum</taxon>
    </lineage>
</organism>
<dbReference type="HOGENOM" id="CLU_697308_0_0_1"/>
<reference evidence="3 4" key="1">
    <citation type="journal article" date="2008" name="Nature">
        <title>The Phaeodactylum genome reveals the evolutionary history of diatom genomes.</title>
        <authorList>
            <person name="Bowler C."/>
            <person name="Allen A.E."/>
            <person name="Badger J.H."/>
            <person name="Grimwood J."/>
            <person name="Jabbari K."/>
            <person name="Kuo A."/>
            <person name="Maheswari U."/>
            <person name="Martens C."/>
            <person name="Maumus F."/>
            <person name="Otillar R.P."/>
            <person name="Rayko E."/>
            <person name="Salamov A."/>
            <person name="Vandepoele K."/>
            <person name="Beszteri B."/>
            <person name="Gruber A."/>
            <person name="Heijde M."/>
            <person name="Katinka M."/>
            <person name="Mock T."/>
            <person name="Valentin K."/>
            <person name="Verret F."/>
            <person name="Berges J.A."/>
            <person name="Brownlee C."/>
            <person name="Cadoret J.P."/>
            <person name="Chiovitti A."/>
            <person name="Choi C.J."/>
            <person name="Coesel S."/>
            <person name="De Martino A."/>
            <person name="Detter J.C."/>
            <person name="Durkin C."/>
            <person name="Falciatore A."/>
            <person name="Fournet J."/>
            <person name="Haruta M."/>
            <person name="Huysman M.J."/>
            <person name="Jenkins B.D."/>
            <person name="Jiroutova K."/>
            <person name="Jorgensen R.E."/>
            <person name="Joubert Y."/>
            <person name="Kaplan A."/>
            <person name="Kroger N."/>
            <person name="Kroth P.G."/>
            <person name="La Roche J."/>
            <person name="Lindquist E."/>
            <person name="Lommer M."/>
            <person name="Martin-Jezequel V."/>
            <person name="Lopez P.J."/>
            <person name="Lucas S."/>
            <person name="Mangogna M."/>
            <person name="McGinnis K."/>
            <person name="Medlin L.K."/>
            <person name="Montsant A."/>
            <person name="Oudot-Le Secq M.P."/>
            <person name="Napoli C."/>
            <person name="Obornik M."/>
            <person name="Parker M.S."/>
            <person name="Petit J.L."/>
            <person name="Porcel B.M."/>
            <person name="Poulsen N."/>
            <person name="Robison M."/>
            <person name="Rychlewski L."/>
            <person name="Rynearson T.A."/>
            <person name="Schmutz J."/>
            <person name="Shapiro H."/>
            <person name="Siaut M."/>
            <person name="Stanley M."/>
            <person name="Sussman M.R."/>
            <person name="Taylor A.R."/>
            <person name="Vardi A."/>
            <person name="von Dassow P."/>
            <person name="Vyverman W."/>
            <person name="Willis A."/>
            <person name="Wyrwicz L.S."/>
            <person name="Rokhsar D.S."/>
            <person name="Weissenbach J."/>
            <person name="Armbrust E.V."/>
            <person name="Green B.R."/>
            <person name="Van de Peer Y."/>
            <person name="Grigoriev I.V."/>
        </authorList>
    </citation>
    <scope>NUCLEOTIDE SEQUENCE [LARGE SCALE GENOMIC DNA]</scope>
    <source>
        <strain evidence="3 4">CCAP 1055/1</strain>
    </source>
</reference>
<protein>
    <recommendedName>
        <fullName evidence="2">DUF6824 domain-containing protein</fullName>
    </recommendedName>
</protein>
<evidence type="ECO:0000313" key="3">
    <source>
        <dbReference type="EMBL" id="EEC46307.1"/>
    </source>
</evidence>
<feature type="region of interest" description="Disordered" evidence="1">
    <location>
        <begin position="86"/>
        <end position="119"/>
    </location>
</feature>
<dbReference type="AlphaFoldDB" id="B7G5F8"/>
<reference evidence="4" key="2">
    <citation type="submission" date="2008-08" db="EMBL/GenBank/DDBJ databases">
        <authorList>
            <consortium name="Diatom Consortium"/>
            <person name="Grigoriev I."/>
            <person name="Grimwood J."/>
            <person name="Kuo A."/>
            <person name="Otillar R.P."/>
            <person name="Salamov A."/>
            <person name="Detter J.C."/>
            <person name="Lindquist E."/>
            <person name="Shapiro H."/>
            <person name="Lucas S."/>
            <person name="Glavina del Rio T."/>
            <person name="Pitluck S."/>
            <person name="Rokhsar D."/>
            <person name="Bowler C."/>
        </authorList>
    </citation>
    <scope>GENOME REANNOTATION</scope>
    <source>
        <strain evidence="4">CCAP 1055/1</strain>
    </source>
</reference>
<dbReference type="Proteomes" id="UP000000759">
    <property type="component" value="Chromosome 15"/>
</dbReference>
<dbReference type="RefSeq" id="XP_002182406.1">
    <property type="nucleotide sequence ID" value="XM_002182370.1"/>
</dbReference>
<dbReference type="InterPro" id="IPR049227">
    <property type="entry name" value="DUF6824"/>
</dbReference>
<evidence type="ECO:0000313" key="4">
    <source>
        <dbReference type="Proteomes" id="UP000000759"/>
    </source>
</evidence>
<keyword evidence="4" id="KW-1185">Reference proteome</keyword>
<proteinExistence type="predicted"/>
<feature type="domain" description="DUF6824" evidence="2">
    <location>
        <begin position="151"/>
        <end position="238"/>
    </location>
</feature>
<name>B7G5F8_PHATC</name>
<accession>B7G5F8</accession>
<dbReference type="EMBL" id="CM000617">
    <property type="protein sequence ID" value="EEC46307.1"/>
    <property type="molecule type" value="Genomic_DNA"/>
</dbReference>
<feature type="compositionally biased region" description="Basic and acidic residues" evidence="1">
    <location>
        <begin position="367"/>
        <end position="381"/>
    </location>
</feature>
<gene>
    <name evidence="3" type="ORF">PHATRDRAFT_47941</name>
</gene>
<feature type="region of interest" description="Disordered" evidence="1">
    <location>
        <begin position="351"/>
        <end position="381"/>
    </location>
</feature>
<sequence length="381" mass="42768">MERSGSVEDFPPTFVSYRSEYPREESYRCMMNNRTPNSVSPPDFLKIPCYRPVPRKGFSSHHDSSCHPGFYAGNHSANVPHYATQAAPSFDSTGSSHGGHYTPPPPPPPVLSNINPHSHSYPPPYHGGYQYYAPWPNTPPPEYVTDIQPEDVLSGRGGATNSHSGNRAFRTLVKDFQERYLKAKKRDKPSVASLVVELVRQKGGRFLRRMGTDSDGQVLWIDIGDERAREKTCQALREGAPLLRRSRHTPRSFDDVVDAKLHDSIKENDSFETPSSTSSIVRVVQDNENWMKGSIFSSSKDHDINDGPIVIRPMRRLLHRRSVAPIPLDQLSPQDRDLYLRDFLPPCPSIGKQSNIAAEPTASPSHHPVEYVEKPNPRATI</sequence>